<evidence type="ECO:0000256" key="2">
    <source>
        <dbReference type="SAM" id="Phobius"/>
    </source>
</evidence>
<feature type="domain" description="FAD dependent oxidoreductase" evidence="3">
    <location>
        <begin position="16"/>
        <end position="357"/>
    </location>
</feature>
<dbReference type="Gene3D" id="3.50.50.60">
    <property type="entry name" value="FAD/NAD(P)-binding domain"/>
    <property type="match status" value="1"/>
</dbReference>
<comment type="caution">
    <text evidence="4">The sequence shown here is derived from an EMBL/GenBank/DDBJ whole genome shotgun (WGS) entry which is preliminary data.</text>
</comment>
<dbReference type="Proteomes" id="UP000018733">
    <property type="component" value="Unassembled WGS sequence"/>
</dbReference>
<reference evidence="4 5" key="1">
    <citation type="journal article" date="2014" name="Genome Announc.">
        <title>Draft Genome Sequence of Advenella kashmirensis Strain W13003, a Polycyclic Aromatic Hydrocarbon-Degrading Bacterium.</title>
        <authorList>
            <person name="Wang X."/>
            <person name="Jin D."/>
            <person name="Zhou L."/>
            <person name="Wu L."/>
            <person name="An W."/>
            <person name="Zhao L."/>
        </authorList>
    </citation>
    <scope>NUCLEOTIDE SEQUENCE [LARGE SCALE GENOMIC DNA]</scope>
    <source>
        <strain evidence="4 5">W13003</strain>
    </source>
</reference>
<dbReference type="GO" id="GO:0016491">
    <property type="term" value="F:oxidoreductase activity"/>
    <property type="evidence" value="ECO:0007669"/>
    <property type="project" value="UniProtKB-KW"/>
</dbReference>
<dbReference type="EMBL" id="AYXT01000001">
    <property type="protein sequence ID" value="ETF04631.1"/>
    <property type="molecule type" value="Genomic_DNA"/>
</dbReference>
<keyword evidence="2" id="KW-1133">Transmembrane helix</keyword>
<keyword evidence="2" id="KW-0472">Membrane</keyword>
<sequence>MSTPTHFGGQQRQNVDVAIIGGGIVGLFTAFLLARSGRRVALFEQGEIWSEASAVNAGSLGVQNKLNPLVPYTLWSWEIWQKLATEFGIDAAVKRSGGYKIALTDEEAERLGHSAAEQARLGLTVEMLTRKQIEKQAPWLSAEVTAAAYSPDDGSASPTKMGPALAKAALACGVQIFSRTPVFDINPGPRVEINTSEGAYFASQLAITTGAWTQGVGAMLGATLPVELDVNMVTVTEPAAFTIGGLVSHARGILTLKQVANGSCLIGGGWQGVGTLEDRRKDIDHDQLVQNIRLALQVVPGLRRLNALRSWAGYEGVTPDSLPYIGHLGGQENIFVAACARGGFTLGPAMARLLSELISKGRTTLPIDIFDPARFEND</sequence>
<dbReference type="PATRIC" id="fig|1424334.3.peg.184"/>
<name>V8QXJ1_9BURK</name>
<keyword evidence="2" id="KW-0812">Transmembrane</keyword>
<dbReference type="InterPro" id="IPR036188">
    <property type="entry name" value="FAD/NAD-bd_sf"/>
</dbReference>
<dbReference type="PANTHER" id="PTHR13847">
    <property type="entry name" value="SARCOSINE DEHYDROGENASE-RELATED"/>
    <property type="match status" value="1"/>
</dbReference>
<dbReference type="OrthoDB" id="8673905at2"/>
<protein>
    <recommendedName>
        <fullName evidence="3">FAD dependent oxidoreductase domain-containing protein</fullName>
    </recommendedName>
</protein>
<evidence type="ECO:0000313" key="5">
    <source>
        <dbReference type="Proteomes" id="UP000018733"/>
    </source>
</evidence>
<evidence type="ECO:0000256" key="1">
    <source>
        <dbReference type="ARBA" id="ARBA00023002"/>
    </source>
</evidence>
<dbReference type="AlphaFoldDB" id="V8QXJ1"/>
<keyword evidence="1" id="KW-0560">Oxidoreductase</keyword>
<dbReference type="Pfam" id="PF01266">
    <property type="entry name" value="DAO"/>
    <property type="match status" value="1"/>
</dbReference>
<dbReference type="eggNOG" id="COG0665">
    <property type="taxonomic scope" value="Bacteria"/>
</dbReference>
<dbReference type="HOGENOM" id="CLU_007884_4_3_4"/>
<dbReference type="RefSeq" id="WP_024003245.1">
    <property type="nucleotide sequence ID" value="NZ_KI650979.1"/>
</dbReference>
<dbReference type="InterPro" id="IPR006076">
    <property type="entry name" value="FAD-dep_OxRdtase"/>
</dbReference>
<evidence type="ECO:0000313" key="4">
    <source>
        <dbReference type="EMBL" id="ETF04631.1"/>
    </source>
</evidence>
<dbReference type="SUPFAM" id="SSF51905">
    <property type="entry name" value="FAD/NAD(P)-binding domain"/>
    <property type="match status" value="1"/>
</dbReference>
<evidence type="ECO:0000259" key="3">
    <source>
        <dbReference type="Pfam" id="PF01266"/>
    </source>
</evidence>
<keyword evidence="5" id="KW-1185">Reference proteome</keyword>
<dbReference type="PANTHER" id="PTHR13847:SF289">
    <property type="entry name" value="GLYCINE OXIDASE"/>
    <property type="match status" value="1"/>
</dbReference>
<dbReference type="Gene3D" id="3.30.9.10">
    <property type="entry name" value="D-Amino Acid Oxidase, subunit A, domain 2"/>
    <property type="match status" value="1"/>
</dbReference>
<organism evidence="4 5">
    <name type="scientific">Advenella kashmirensis W13003</name>
    <dbReference type="NCBI Taxonomy" id="1424334"/>
    <lineage>
        <taxon>Bacteria</taxon>
        <taxon>Pseudomonadati</taxon>
        <taxon>Pseudomonadota</taxon>
        <taxon>Betaproteobacteria</taxon>
        <taxon>Burkholderiales</taxon>
        <taxon>Alcaligenaceae</taxon>
    </lineage>
</organism>
<gene>
    <name evidence="4" type="ORF">W822_00870</name>
</gene>
<dbReference type="STRING" id="1424334.W822_00870"/>
<dbReference type="GO" id="GO:0005737">
    <property type="term" value="C:cytoplasm"/>
    <property type="evidence" value="ECO:0007669"/>
    <property type="project" value="TreeGrafter"/>
</dbReference>
<proteinExistence type="predicted"/>
<accession>V8QXJ1</accession>
<feature type="transmembrane region" description="Helical" evidence="2">
    <location>
        <begin position="17"/>
        <end position="34"/>
    </location>
</feature>